<protein>
    <submittedName>
        <fullName evidence="2">Phage portal protein</fullName>
    </submittedName>
</protein>
<feature type="compositionally biased region" description="Acidic residues" evidence="1">
    <location>
        <begin position="444"/>
        <end position="454"/>
    </location>
</feature>
<gene>
    <name evidence="2" type="ORF">OF801_01910</name>
</gene>
<accession>A0AA46TY94</accession>
<dbReference type="RefSeq" id="WP_264308424.1">
    <property type="nucleotide sequence ID" value="NZ_CP109635.1"/>
</dbReference>
<evidence type="ECO:0000313" key="2">
    <source>
        <dbReference type="EMBL" id="UYT10718.1"/>
    </source>
</evidence>
<evidence type="ECO:0000256" key="1">
    <source>
        <dbReference type="SAM" id="MobiDB-lite"/>
    </source>
</evidence>
<dbReference type="Proteomes" id="UP001164042">
    <property type="component" value="Chromosome"/>
</dbReference>
<dbReference type="Pfam" id="PF05133">
    <property type="entry name" value="SPP1_portal"/>
    <property type="match status" value="1"/>
</dbReference>
<proteinExistence type="predicted"/>
<dbReference type="NCBIfam" id="TIGR01538">
    <property type="entry name" value="portal_SPP1"/>
    <property type="match status" value="1"/>
</dbReference>
<name>A0AA46TY94_9LACT</name>
<dbReference type="InterPro" id="IPR021145">
    <property type="entry name" value="Portal_protein_SPP1_Gp6-like"/>
</dbReference>
<dbReference type="EMBL" id="CP109635">
    <property type="protein sequence ID" value="UYT10718.1"/>
    <property type="molecule type" value="Genomic_DNA"/>
</dbReference>
<sequence>MGTDYTLTRPQVIYSDEIEVTIENIKKLIDKHKIQLGRYEKLEAMYYGEMAIHELKKKDSWKPDNRVAVPFAKYIVDTFMGYFIGKPVKVKHLADEINEKLVEFNNLNNIEDKNFELGKWACIYGSSIELLYQNEDAKTRTTALKPTEAFIVWDESIEPKPLYGIRYGVNDRDELVGAFYTRNEFYEFKGESLLEPQTHPFEAVPMIEYVHNTERMGIFEPVIPIIDQLNKAISEKANDVDYFAEAYLAFIGGEADFSEEELKNIRENRVITYKGDPSSTNKVDVKFLDKPNADSTQENLINRLEQWLYQTSMVANISDESFGNSSGTSLAYKLQAMSNLALNMQRKLRASLQERYRLFFIITENVPTTQANEYANIEYTFDRNIPRNLLEESQIMQNIDGIVSKETQLGVFSRIDDVGNEIKRIETEEKDYKAKFDSLRDIPEQEEDADDEAD</sequence>
<reference evidence="2" key="1">
    <citation type="submission" date="2022-10" db="EMBL/GenBank/DDBJ databases">
        <title>Genome assembly of Lactococcus garvieae isolates from cricket gut.</title>
        <authorList>
            <person name="Luecke A.R."/>
            <person name="Brown A.M.V."/>
            <person name="Wakeman C.A."/>
        </authorList>
    </citation>
    <scope>NUCLEOTIDE SEQUENCE</scope>
    <source>
        <strain evidence="2">Alexii-11_2</strain>
    </source>
</reference>
<dbReference type="AlphaFoldDB" id="A0AA46TY94"/>
<dbReference type="InterPro" id="IPR006428">
    <property type="entry name" value="Portal_SPP1-type"/>
</dbReference>
<organism evidence="2 3">
    <name type="scientific">Lactococcus garvieae</name>
    <dbReference type="NCBI Taxonomy" id="1363"/>
    <lineage>
        <taxon>Bacteria</taxon>
        <taxon>Bacillati</taxon>
        <taxon>Bacillota</taxon>
        <taxon>Bacilli</taxon>
        <taxon>Lactobacillales</taxon>
        <taxon>Streptococcaceae</taxon>
        <taxon>Lactococcus</taxon>
    </lineage>
</organism>
<feature type="region of interest" description="Disordered" evidence="1">
    <location>
        <begin position="435"/>
        <end position="454"/>
    </location>
</feature>
<evidence type="ECO:0000313" key="3">
    <source>
        <dbReference type="Proteomes" id="UP001164042"/>
    </source>
</evidence>